<keyword evidence="2" id="KW-0813">Transport</keyword>
<protein>
    <recommendedName>
        <fullName evidence="7">Major facilitator superfamily (MFS) profile domain-containing protein</fullName>
    </recommendedName>
</protein>
<feature type="transmembrane region" description="Helical" evidence="6">
    <location>
        <begin position="416"/>
        <end position="438"/>
    </location>
</feature>
<dbReference type="SUPFAM" id="SSF103473">
    <property type="entry name" value="MFS general substrate transporter"/>
    <property type="match status" value="1"/>
</dbReference>
<keyword evidence="5 6" id="KW-0472">Membrane</keyword>
<organism evidence="8 9">
    <name type="scientific">Cladophialophora immunda</name>
    <dbReference type="NCBI Taxonomy" id="569365"/>
    <lineage>
        <taxon>Eukaryota</taxon>
        <taxon>Fungi</taxon>
        <taxon>Dikarya</taxon>
        <taxon>Ascomycota</taxon>
        <taxon>Pezizomycotina</taxon>
        <taxon>Eurotiomycetes</taxon>
        <taxon>Chaetothyriomycetidae</taxon>
        <taxon>Chaetothyriales</taxon>
        <taxon>Herpotrichiellaceae</taxon>
        <taxon>Cladophialophora</taxon>
    </lineage>
</organism>
<feature type="transmembrane region" description="Helical" evidence="6">
    <location>
        <begin position="327"/>
        <end position="346"/>
    </location>
</feature>
<dbReference type="InterPro" id="IPR011701">
    <property type="entry name" value="MFS"/>
</dbReference>
<evidence type="ECO:0000256" key="5">
    <source>
        <dbReference type="ARBA" id="ARBA00023136"/>
    </source>
</evidence>
<dbReference type="PROSITE" id="PS50850">
    <property type="entry name" value="MFS"/>
    <property type="match status" value="1"/>
</dbReference>
<dbReference type="CDD" id="cd17327">
    <property type="entry name" value="MFS_FEN2_like"/>
    <property type="match status" value="1"/>
</dbReference>
<evidence type="ECO:0000256" key="3">
    <source>
        <dbReference type="ARBA" id="ARBA00022692"/>
    </source>
</evidence>
<sequence>MVPSEERALQEGKSIHNAELEMAHTIMIEDNRQTPDLTEAERKKLLRKMDLRLVPMVTLLYLLSFLDRGNIGNARLGGLEDDLGLVGNQYNIALTIFFFPYCLFEAPSNLLLMKFRPSIWLPSIMIAWGTVMTLMGTVQNYEGLLATRFFLGMTESGLFPGVAYYLTMWYTRHEVQFRMGLFFAGASLAGGFSGLLAYAILQMDGVAGQAGWRWIFILEGILTVIVAVAAFWFIHDFPETAKFLTQRERVYLVHRLRHDLGGQGHEGEAVGLETSFRWKYVAMAFTDWQTYMMVLLYWAACCPLYGVSLFLPTIVKSMGYKSTEAQLLTIPIYAAACITCLLVGYFSDRLRKRAPFVFGCYVAMLTGYIMCAAPRHFTPGLTYAGIMIAACGLYSVIPGLLAWFSNNLAPVHKRSVAMALQIGLGTLAGAAASNFYVASDAPTYRTGHTIELAFVSMGLVLVIAYYISCSLANKKRAKMSLEMYTNQQLAELGDKSPAVSDTCRRRHIKLTFVAENVDVTSPEIQTADEEVTEISAQIHEQIQDESACWVDEEFDSERHGTSSPPQSSIVADVDLSRVSPSLTSLTALISASTFNPAIGLMQPADDPRPFLPALSTSGSPELDILSEATSSTRAVAIETPRLKDRVEALLFRHYVENLAPWFDVTDPRRHFQIHVPERALESDVLLDAIFALSALNIGRLHPTETTQRVDVDPVLSEVYHTRCIGKLISLMNDKDTAIDEDVLSAAVILRKFEEMNGKSIFHIIGQDRGHHLLGVAALFNSRSCAMTGGLAEAAFWQFVRQDAYMALFTHQPPRIDFTKQDFFFSLSETSDSVWANRIVFSTVMVISYCFSGTAKSVDMWQDLTDQVDMWDAQKPASFRPIFAGQPAVAEGRHWPEILFYTPWHATGMQYYHLAKLLLCLYSPYVPPPGVGLEYARAHRTMRETVLFHTRALCGIAQSGHFVTTRFFMCPIMQMCGGWFTDPDEQHAILDLLHQAENANGWPTKRTTESLMRHWLLETPPHHGSRVLPELSP</sequence>
<dbReference type="InterPro" id="IPR020846">
    <property type="entry name" value="MFS_dom"/>
</dbReference>
<dbReference type="GO" id="GO:0016020">
    <property type="term" value="C:membrane"/>
    <property type="evidence" value="ECO:0007669"/>
    <property type="project" value="UniProtKB-SubCell"/>
</dbReference>
<evidence type="ECO:0000256" key="2">
    <source>
        <dbReference type="ARBA" id="ARBA00022448"/>
    </source>
</evidence>
<dbReference type="Proteomes" id="UP000054466">
    <property type="component" value="Unassembled WGS sequence"/>
</dbReference>
<evidence type="ECO:0000256" key="6">
    <source>
        <dbReference type="SAM" id="Phobius"/>
    </source>
</evidence>
<reference evidence="8 9" key="1">
    <citation type="submission" date="2015-01" db="EMBL/GenBank/DDBJ databases">
        <title>The Genome Sequence of Cladophialophora immunda CBS83496.</title>
        <authorList>
            <consortium name="The Broad Institute Genomics Platform"/>
            <person name="Cuomo C."/>
            <person name="de Hoog S."/>
            <person name="Gorbushina A."/>
            <person name="Stielow B."/>
            <person name="Teixiera M."/>
            <person name="Abouelleil A."/>
            <person name="Chapman S.B."/>
            <person name="Priest M."/>
            <person name="Young S.K."/>
            <person name="Wortman J."/>
            <person name="Nusbaum C."/>
            <person name="Birren B."/>
        </authorList>
    </citation>
    <scope>NUCLEOTIDE SEQUENCE [LARGE SCALE GENOMIC DNA]</scope>
    <source>
        <strain evidence="8 9">CBS 83496</strain>
    </source>
</reference>
<proteinExistence type="predicted"/>
<dbReference type="FunFam" id="1.20.1250.20:FF:000068">
    <property type="entry name" value="MFS general substrate transporter"/>
    <property type="match status" value="1"/>
</dbReference>
<feature type="transmembrane region" description="Helical" evidence="6">
    <location>
        <begin position="179"/>
        <end position="200"/>
    </location>
</feature>
<feature type="transmembrane region" description="Helical" evidence="6">
    <location>
        <begin position="51"/>
        <end position="71"/>
    </location>
</feature>
<keyword evidence="4 6" id="KW-1133">Transmembrane helix</keyword>
<dbReference type="HOGENOM" id="CLU_294053_0_0_1"/>
<feature type="transmembrane region" description="Helical" evidence="6">
    <location>
        <begin position="450"/>
        <end position="473"/>
    </location>
</feature>
<comment type="subcellular location">
    <subcellularLocation>
        <location evidence="1">Membrane</location>
        <topology evidence="1">Multi-pass membrane protein</topology>
    </subcellularLocation>
</comment>
<dbReference type="InterPro" id="IPR021858">
    <property type="entry name" value="Fun_TF"/>
</dbReference>
<evidence type="ECO:0000256" key="4">
    <source>
        <dbReference type="ARBA" id="ARBA00022989"/>
    </source>
</evidence>
<feature type="transmembrane region" description="Helical" evidence="6">
    <location>
        <begin position="119"/>
        <end position="137"/>
    </location>
</feature>
<feature type="transmembrane region" description="Helical" evidence="6">
    <location>
        <begin position="212"/>
        <end position="234"/>
    </location>
</feature>
<dbReference type="PANTHER" id="PTHR43791">
    <property type="entry name" value="PERMEASE-RELATED"/>
    <property type="match status" value="1"/>
</dbReference>
<dbReference type="GeneID" id="27348537"/>
<dbReference type="EMBL" id="KN847044">
    <property type="protein sequence ID" value="KIW26230.1"/>
    <property type="molecule type" value="Genomic_DNA"/>
</dbReference>
<feature type="transmembrane region" description="Helical" evidence="6">
    <location>
        <begin position="149"/>
        <end position="167"/>
    </location>
</feature>
<feature type="transmembrane region" description="Helical" evidence="6">
    <location>
        <begin position="295"/>
        <end position="315"/>
    </location>
</feature>
<evidence type="ECO:0000256" key="1">
    <source>
        <dbReference type="ARBA" id="ARBA00004141"/>
    </source>
</evidence>
<keyword evidence="9" id="KW-1185">Reference proteome</keyword>
<dbReference type="FunFam" id="1.20.1250.20:FF:000034">
    <property type="entry name" value="MFS general substrate transporter"/>
    <property type="match status" value="1"/>
</dbReference>
<evidence type="ECO:0000313" key="8">
    <source>
        <dbReference type="EMBL" id="KIW26230.1"/>
    </source>
</evidence>
<dbReference type="Pfam" id="PF07690">
    <property type="entry name" value="MFS_1"/>
    <property type="match status" value="1"/>
</dbReference>
<gene>
    <name evidence="8" type="ORF">PV07_09343</name>
</gene>
<feature type="transmembrane region" description="Helical" evidence="6">
    <location>
        <begin position="358"/>
        <end position="377"/>
    </location>
</feature>
<dbReference type="InterPro" id="IPR036259">
    <property type="entry name" value="MFS_trans_sf"/>
</dbReference>
<dbReference type="AlphaFoldDB" id="A0A0D2C6U0"/>
<feature type="domain" description="Major facilitator superfamily (MFS) profile" evidence="7">
    <location>
        <begin position="53"/>
        <end position="476"/>
    </location>
</feature>
<evidence type="ECO:0000259" key="7">
    <source>
        <dbReference type="PROSITE" id="PS50850"/>
    </source>
</evidence>
<dbReference type="GO" id="GO:0022857">
    <property type="term" value="F:transmembrane transporter activity"/>
    <property type="evidence" value="ECO:0007669"/>
    <property type="project" value="InterPro"/>
</dbReference>
<accession>A0A0D2C6U0</accession>
<dbReference type="PANTHER" id="PTHR43791:SF18">
    <property type="entry name" value="NICOTINIC ACID TRANSPORTER TNA1, PUTATIVE (AFU_ORTHOLOGUE AFUA_3G03820)-RELATED"/>
    <property type="match status" value="1"/>
</dbReference>
<keyword evidence="3 6" id="KW-0812">Transmembrane</keyword>
<dbReference type="CDD" id="cd12148">
    <property type="entry name" value="fungal_TF_MHR"/>
    <property type="match status" value="1"/>
</dbReference>
<name>A0A0D2C6U0_9EURO</name>
<dbReference type="Pfam" id="PF11951">
    <property type="entry name" value="Fungal_trans_2"/>
    <property type="match status" value="1"/>
</dbReference>
<dbReference type="RefSeq" id="XP_016246446.1">
    <property type="nucleotide sequence ID" value="XM_016396590.1"/>
</dbReference>
<dbReference type="OrthoDB" id="2962993at2759"/>
<dbReference type="Gene3D" id="1.20.1250.20">
    <property type="entry name" value="MFS general substrate transporter like domains"/>
    <property type="match status" value="2"/>
</dbReference>
<evidence type="ECO:0000313" key="9">
    <source>
        <dbReference type="Proteomes" id="UP000054466"/>
    </source>
</evidence>
<feature type="transmembrane region" description="Helical" evidence="6">
    <location>
        <begin position="91"/>
        <end position="112"/>
    </location>
</feature>
<feature type="transmembrane region" description="Helical" evidence="6">
    <location>
        <begin position="383"/>
        <end position="404"/>
    </location>
</feature>
<dbReference type="VEuPathDB" id="FungiDB:PV07_09343"/>